<evidence type="ECO:0000256" key="7">
    <source>
        <dbReference type="ARBA" id="ARBA00023140"/>
    </source>
</evidence>
<feature type="non-terminal residue" evidence="10">
    <location>
        <position position="1"/>
    </location>
</feature>
<evidence type="ECO:0000256" key="4">
    <source>
        <dbReference type="ARBA" id="ARBA00022857"/>
    </source>
</evidence>
<dbReference type="Pfam" id="PF00106">
    <property type="entry name" value="adh_short"/>
    <property type="match status" value="1"/>
</dbReference>
<evidence type="ECO:0000256" key="1">
    <source>
        <dbReference type="ARBA" id="ARBA00004173"/>
    </source>
</evidence>
<dbReference type="InterPro" id="IPR002347">
    <property type="entry name" value="SDR_fam"/>
</dbReference>
<dbReference type="InterPro" id="IPR051935">
    <property type="entry name" value="HSDL2"/>
</dbReference>
<evidence type="ECO:0000313" key="10">
    <source>
        <dbReference type="EMBL" id="NXS51337.1"/>
    </source>
</evidence>
<dbReference type="CDD" id="cd09762">
    <property type="entry name" value="HSDL2_SDR_c"/>
    <property type="match status" value="1"/>
</dbReference>
<dbReference type="SUPFAM" id="SSF51735">
    <property type="entry name" value="NAD(P)-binding Rossmann-fold domains"/>
    <property type="match status" value="1"/>
</dbReference>
<keyword evidence="11" id="KW-1185">Reference proteome</keyword>
<keyword evidence="6" id="KW-0496">Mitochondrion</keyword>
<feature type="domain" description="SCP2" evidence="9">
    <location>
        <begin position="327"/>
        <end position="416"/>
    </location>
</feature>
<dbReference type="Gene3D" id="3.30.1050.10">
    <property type="entry name" value="SCP2 sterol-binding domain"/>
    <property type="match status" value="1"/>
</dbReference>
<evidence type="ECO:0000256" key="5">
    <source>
        <dbReference type="ARBA" id="ARBA00023002"/>
    </source>
</evidence>
<dbReference type="Proteomes" id="UP000520535">
    <property type="component" value="Unassembled WGS sequence"/>
</dbReference>
<dbReference type="OrthoDB" id="5327538at2759"/>
<comment type="subcellular location">
    <subcellularLocation>
        <location evidence="1">Mitochondrion</location>
    </subcellularLocation>
    <subcellularLocation>
        <location evidence="2">Peroxisome</location>
    </subcellularLocation>
</comment>
<protein>
    <recommendedName>
        <fullName evidence="8">Hydroxysteroid dehydrogenase-like protein 2</fullName>
    </recommendedName>
</protein>
<dbReference type="FunFam" id="3.40.50.720:FF:000301">
    <property type="entry name" value="Hydroxysteroid dehydrogenase like 2"/>
    <property type="match status" value="1"/>
</dbReference>
<reference evidence="10 11" key="1">
    <citation type="submission" date="2019-09" db="EMBL/GenBank/DDBJ databases">
        <title>Bird 10,000 Genomes (B10K) Project - Family phase.</title>
        <authorList>
            <person name="Zhang G."/>
        </authorList>
    </citation>
    <scope>NUCLEOTIDE SEQUENCE [LARGE SCALE GENOMIC DNA]</scope>
    <source>
        <strain evidence="10">B10K-DU-012-52</strain>
    </source>
</reference>
<evidence type="ECO:0000313" key="11">
    <source>
        <dbReference type="Proteomes" id="UP000520535"/>
    </source>
</evidence>
<evidence type="ECO:0000256" key="3">
    <source>
        <dbReference type="ARBA" id="ARBA00006484"/>
    </source>
</evidence>
<dbReference type="SUPFAM" id="SSF55718">
    <property type="entry name" value="SCP-like"/>
    <property type="match status" value="1"/>
</dbReference>
<keyword evidence="7" id="KW-0576">Peroxisome</keyword>
<dbReference type="PRINTS" id="PR00081">
    <property type="entry name" value="GDHRDH"/>
</dbReference>
<dbReference type="GO" id="GO:0016491">
    <property type="term" value="F:oxidoreductase activity"/>
    <property type="evidence" value="ECO:0007669"/>
    <property type="project" value="UniProtKB-KW"/>
</dbReference>
<comment type="similarity">
    <text evidence="3">Belongs to the short-chain dehydrogenases/reductases (SDR) family.</text>
</comment>
<name>A0A7L2V2M6_9AVES</name>
<dbReference type="PANTHER" id="PTHR42808">
    <property type="entry name" value="HYDROXYSTEROID DEHYDROGENASE-LIKE PROTEIN 2"/>
    <property type="match status" value="1"/>
</dbReference>
<comment type="caution">
    <text evidence="10">The sequence shown here is derived from an EMBL/GenBank/DDBJ whole genome shotgun (WGS) entry which is preliminary data.</text>
</comment>
<dbReference type="Pfam" id="PF02036">
    <property type="entry name" value="SCP2"/>
    <property type="match status" value="1"/>
</dbReference>
<dbReference type="NCBIfam" id="NF006133">
    <property type="entry name" value="PRK08278.1"/>
    <property type="match status" value="1"/>
</dbReference>
<dbReference type="InterPro" id="IPR036291">
    <property type="entry name" value="NAD(P)-bd_dom_sf"/>
</dbReference>
<dbReference type="Gene3D" id="3.40.50.720">
    <property type="entry name" value="NAD(P)-binding Rossmann-like Domain"/>
    <property type="match status" value="1"/>
</dbReference>
<evidence type="ECO:0000256" key="6">
    <source>
        <dbReference type="ARBA" id="ARBA00023128"/>
    </source>
</evidence>
<accession>A0A7L2V2M6</accession>
<dbReference type="EMBL" id="VYZX01000392">
    <property type="protein sequence ID" value="NXS51337.1"/>
    <property type="molecule type" value="Genomic_DNA"/>
</dbReference>
<keyword evidence="4" id="KW-0521">NADP</keyword>
<proteinExistence type="inferred from homology"/>
<feature type="non-terminal residue" evidence="10">
    <location>
        <position position="423"/>
    </location>
</feature>
<dbReference type="GO" id="GO:0005739">
    <property type="term" value="C:mitochondrion"/>
    <property type="evidence" value="ECO:0007669"/>
    <property type="project" value="UniProtKB-SubCell"/>
</dbReference>
<dbReference type="InterPro" id="IPR003033">
    <property type="entry name" value="SCP2_sterol-bd_dom"/>
</dbReference>
<sequence>SLPSTSLITFRKLAGCTLFITGASRGIGKAIALKAAKDGANIVIAAKTAEPHPTLPGTIYTAAAEIEAAGGKALPCIVNVREEQQIINAVEKAVKTFGGIDILVNNASAISLTGTLETETKKVNLMMDVNVRGTYLTSKTCLPHLRKSRNPHILNLSPPMNLNPMWFKNHCAYTISKYGMSMCVLGMAEEFRGEVAVNALWPKTAIHTAAMDMLGGSGIEKQCRKTDILADAAYCILTKPKSFTGNFIIDEDLLREEGVKDFDIYAIAPELKTCLFPVGASQALKEEKLSRSQHEGTGGAEVKRGSAAAKALSPVAETFRVIQGSMSEEYVRTTQGVFQFELSGDEGGTWYIDLKTKDGSAGFGKPPVTADVVMSMSSADFVKMFTGKLKPTLAFMSGKLKIKGNMALAIKLEKMLSQLNSKL</sequence>
<evidence type="ECO:0000256" key="2">
    <source>
        <dbReference type="ARBA" id="ARBA00004275"/>
    </source>
</evidence>
<dbReference type="InterPro" id="IPR036527">
    <property type="entry name" value="SCP2_sterol-bd_dom_sf"/>
</dbReference>
<evidence type="ECO:0000256" key="8">
    <source>
        <dbReference type="ARBA" id="ARBA00040243"/>
    </source>
</evidence>
<keyword evidence="5" id="KW-0560">Oxidoreductase</keyword>
<dbReference type="PANTHER" id="PTHR42808:SF3">
    <property type="entry name" value="HYDROXYSTEROID DEHYDROGENASE-LIKE PROTEIN 2"/>
    <property type="match status" value="1"/>
</dbReference>
<dbReference type="GO" id="GO:0005777">
    <property type="term" value="C:peroxisome"/>
    <property type="evidence" value="ECO:0007669"/>
    <property type="project" value="UniProtKB-SubCell"/>
</dbReference>
<evidence type="ECO:0000259" key="9">
    <source>
        <dbReference type="Pfam" id="PF02036"/>
    </source>
</evidence>
<organism evidence="10 11">
    <name type="scientific">Brachypteracias leptosomus</name>
    <name type="common">short-legged ground-roller</name>
    <dbReference type="NCBI Taxonomy" id="135165"/>
    <lineage>
        <taxon>Eukaryota</taxon>
        <taxon>Metazoa</taxon>
        <taxon>Chordata</taxon>
        <taxon>Craniata</taxon>
        <taxon>Vertebrata</taxon>
        <taxon>Euteleostomi</taxon>
        <taxon>Archelosauria</taxon>
        <taxon>Archosauria</taxon>
        <taxon>Dinosauria</taxon>
        <taxon>Saurischia</taxon>
        <taxon>Theropoda</taxon>
        <taxon>Coelurosauria</taxon>
        <taxon>Aves</taxon>
        <taxon>Neognathae</taxon>
        <taxon>Neoaves</taxon>
        <taxon>Telluraves</taxon>
        <taxon>Coraciimorphae</taxon>
        <taxon>Coraciiformes</taxon>
        <taxon>Brachypteraciidae</taxon>
        <taxon>Brachypteracias</taxon>
    </lineage>
</organism>
<dbReference type="AlphaFoldDB" id="A0A7L2V2M6"/>
<gene>
    <name evidence="10" type="primary">Hsdl2</name>
    <name evidence="10" type="ORF">BRALEP_R10964</name>
</gene>